<dbReference type="Gene3D" id="1.10.10.60">
    <property type="entry name" value="Homeodomain-like"/>
    <property type="match status" value="2"/>
</dbReference>
<keyword evidence="3" id="KW-0804">Transcription</keyword>
<dbReference type="InterPro" id="IPR020449">
    <property type="entry name" value="Tscrpt_reg_AraC-type_HTH"/>
</dbReference>
<dbReference type="Pfam" id="PF02311">
    <property type="entry name" value="AraC_binding"/>
    <property type="match status" value="1"/>
</dbReference>
<protein>
    <submittedName>
        <fullName evidence="5">Helix-turn-helix domain-containing protein</fullName>
    </submittedName>
</protein>
<reference evidence="5 6" key="1">
    <citation type="submission" date="2019-11" db="EMBL/GenBank/DDBJ databases">
        <title>Bacillus lacus genome.</title>
        <authorList>
            <person name="Allen C.J."/>
            <person name="Newman J.D."/>
        </authorList>
    </citation>
    <scope>NUCLEOTIDE SEQUENCE [LARGE SCALE GENOMIC DNA]</scope>
    <source>
        <strain evidence="5 6">KCTC 33946</strain>
    </source>
</reference>
<dbReference type="GO" id="GO:0003700">
    <property type="term" value="F:DNA-binding transcription factor activity"/>
    <property type="evidence" value="ECO:0007669"/>
    <property type="project" value="InterPro"/>
</dbReference>
<evidence type="ECO:0000313" key="6">
    <source>
        <dbReference type="Proteomes" id="UP000448867"/>
    </source>
</evidence>
<comment type="caution">
    <text evidence="5">The sequence shown here is derived from an EMBL/GenBank/DDBJ whole genome shotgun (WGS) entry which is preliminary data.</text>
</comment>
<dbReference type="EMBL" id="WKKI01000003">
    <property type="protein sequence ID" value="MRX71258.1"/>
    <property type="molecule type" value="Genomic_DNA"/>
</dbReference>
<dbReference type="RefSeq" id="WP_154306387.1">
    <property type="nucleotide sequence ID" value="NZ_WKKI01000003.1"/>
</dbReference>
<dbReference type="InterPro" id="IPR018060">
    <property type="entry name" value="HTH_AraC"/>
</dbReference>
<dbReference type="PANTHER" id="PTHR43280:SF2">
    <property type="entry name" value="HTH-TYPE TRANSCRIPTIONAL REGULATOR EXSA"/>
    <property type="match status" value="1"/>
</dbReference>
<sequence length="320" mass="37512">MEIHYADKNFEDPRDVTHPYTDTEFMFPDMKVEYELHSMHVRKTKDSWYFPSHEHPLYELNYVTKGTQLFSVRNQTFQMNEGDLVFIRPGELHHSSNAANHGGGFTYFCMHFKLDDKILLPFLKESTESYYPADSLLNRSVHPYLNRLMDYSLRTSFSFMDKMMIHSTMFELIGTMMTSLEKEQKSDVSQHVVSTAHCIAQEIDTALKKPSNPKSGESHVVRIEEIAEQLNISLSYCQKVFKKVYHMSPRQYVTFRKLNEAKSLLIQDVYTIEQIAFVMGYHDSSHFSRQFKRWTGMSPGTYRTHQSQTREGAFIPDLDM</sequence>
<evidence type="ECO:0000259" key="4">
    <source>
        <dbReference type="PROSITE" id="PS01124"/>
    </source>
</evidence>
<dbReference type="InterPro" id="IPR003313">
    <property type="entry name" value="AraC-bd"/>
</dbReference>
<keyword evidence="1" id="KW-0805">Transcription regulation</keyword>
<dbReference type="SUPFAM" id="SSF51215">
    <property type="entry name" value="Regulatory protein AraC"/>
    <property type="match status" value="1"/>
</dbReference>
<dbReference type="AlphaFoldDB" id="A0A7X2LY01"/>
<evidence type="ECO:0000256" key="1">
    <source>
        <dbReference type="ARBA" id="ARBA00023015"/>
    </source>
</evidence>
<dbReference type="InterPro" id="IPR009057">
    <property type="entry name" value="Homeodomain-like_sf"/>
</dbReference>
<gene>
    <name evidence="5" type="ORF">GJU40_03605</name>
</gene>
<name>A0A7X2LY01_9BACI</name>
<proteinExistence type="predicted"/>
<dbReference type="InterPro" id="IPR037923">
    <property type="entry name" value="HTH-like"/>
</dbReference>
<dbReference type="Gene3D" id="2.60.120.10">
    <property type="entry name" value="Jelly Rolls"/>
    <property type="match status" value="1"/>
</dbReference>
<keyword evidence="2" id="KW-0238">DNA-binding</keyword>
<keyword evidence="6" id="KW-1185">Reference proteome</keyword>
<dbReference type="SMART" id="SM00342">
    <property type="entry name" value="HTH_ARAC"/>
    <property type="match status" value="1"/>
</dbReference>
<dbReference type="SUPFAM" id="SSF46689">
    <property type="entry name" value="Homeodomain-like"/>
    <property type="match status" value="1"/>
</dbReference>
<dbReference type="PROSITE" id="PS01124">
    <property type="entry name" value="HTH_ARAC_FAMILY_2"/>
    <property type="match status" value="1"/>
</dbReference>
<dbReference type="InterPro" id="IPR014710">
    <property type="entry name" value="RmlC-like_jellyroll"/>
</dbReference>
<evidence type="ECO:0000256" key="2">
    <source>
        <dbReference type="ARBA" id="ARBA00023125"/>
    </source>
</evidence>
<feature type="domain" description="HTH araC/xylS-type" evidence="4">
    <location>
        <begin position="197"/>
        <end position="305"/>
    </location>
</feature>
<evidence type="ECO:0000256" key="3">
    <source>
        <dbReference type="ARBA" id="ARBA00023163"/>
    </source>
</evidence>
<evidence type="ECO:0000313" key="5">
    <source>
        <dbReference type="EMBL" id="MRX71258.1"/>
    </source>
</evidence>
<dbReference type="OrthoDB" id="345425at2"/>
<dbReference type="PRINTS" id="PR00032">
    <property type="entry name" value="HTHARAC"/>
</dbReference>
<dbReference type="GO" id="GO:0043565">
    <property type="term" value="F:sequence-specific DNA binding"/>
    <property type="evidence" value="ECO:0007669"/>
    <property type="project" value="InterPro"/>
</dbReference>
<accession>A0A7X2LY01</accession>
<organism evidence="5 6">
    <name type="scientific">Metabacillus lacus</name>
    <dbReference type="NCBI Taxonomy" id="1983721"/>
    <lineage>
        <taxon>Bacteria</taxon>
        <taxon>Bacillati</taxon>
        <taxon>Bacillota</taxon>
        <taxon>Bacilli</taxon>
        <taxon>Bacillales</taxon>
        <taxon>Bacillaceae</taxon>
        <taxon>Metabacillus</taxon>
    </lineage>
</organism>
<dbReference type="InterPro" id="IPR018062">
    <property type="entry name" value="HTH_AraC-typ_CS"/>
</dbReference>
<dbReference type="Pfam" id="PF12833">
    <property type="entry name" value="HTH_18"/>
    <property type="match status" value="1"/>
</dbReference>
<dbReference type="PANTHER" id="PTHR43280">
    <property type="entry name" value="ARAC-FAMILY TRANSCRIPTIONAL REGULATOR"/>
    <property type="match status" value="1"/>
</dbReference>
<dbReference type="PROSITE" id="PS00041">
    <property type="entry name" value="HTH_ARAC_FAMILY_1"/>
    <property type="match status" value="1"/>
</dbReference>
<dbReference type="Proteomes" id="UP000448867">
    <property type="component" value="Unassembled WGS sequence"/>
</dbReference>